<reference evidence="1 2" key="1">
    <citation type="submission" date="2020-06" db="EMBL/GenBank/DDBJ databases">
        <title>Transcriptomic and genomic resources for Thalictrum thalictroides and T. hernandezii: Facilitating candidate gene discovery in an emerging model plant lineage.</title>
        <authorList>
            <person name="Arias T."/>
            <person name="Riano-Pachon D.M."/>
            <person name="Di Stilio V.S."/>
        </authorList>
    </citation>
    <scope>NUCLEOTIDE SEQUENCE [LARGE SCALE GENOMIC DNA]</scope>
    <source>
        <strain evidence="2">cv. WT478/WT964</strain>
        <tissue evidence="1">Leaves</tissue>
    </source>
</reference>
<dbReference type="Gene3D" id="2.60.120.20">
    <property type="match status" value="1"/>
</dbReference>
<name>A0A7J6X8X9_THATH</name>
<dbReference type="GO" id="GO:0005198">
    <property type="term" value="F:structural molecule activity"/>
    <property type="evidence" value="ECO:0007669"/>
    <property type="project" value="InterPro"/>
</dbReference>
<comment type="caution">
    <text evidence="1">The sequence shown here is derived from an EMBL/GenBank/DDBJ whole genome shotgun (WGS) entry which is preliminary data.</text>
</comment>
<keyword evidence="1" id="KW-0946">Virion</keyword>
<dbReference type="Proteomes" id="UP000554482">
    <property type="component" value="Unassembled WGS sequence"/>
</dbReference>
<keyword evidence="2" id="KW-1185">Reference proteome</keyword>
<dbReference type="InterPro" id="IPR029053">
    <property type="entry name" value="Viral_coat"/>
</dbReference>
<dbReference type="Pfam" id="PF00844">
    <property type="entry name" value="Gemini_coat"/>
    <property type="match status" value="1"/>
</dbReference>
<keyword evidence="1" id="KW-0167">Capsid protein</keyword>
<dbReference type="AlphaFoldDB" id="A0A7J6X8X9"/>
<proteinExistence type="predicted"/>
<dbReference type="PRINTS" id="PR00223">
    <property type="entry name" value="GEMCOATARBR1"/>
</dbReference>
<gene>
    <name evidence="1" type="ORF">FRX31_004171</name>
</gene>
<sequence length="242" mass="27634">MVRTRSGRIYQAQVQPSWGVRRKRTTRPRAVLLGPVRRNPYTVKTKYAPHRPQQKIISLSNAKVTAGVSGYGWHINPIPIGSGYEDRHSDKIKINNFSFLMQLRDGADGNNSYTVHNVYLFLVRDNSSGPSVPTFDKICTMDNSNPATAVVDHDARDRFKIMRKWHYTFSGACKAGSTYYSPCRYTVDFSKFKKINMETEYKSSTDGSYANIQKNAWVLYLVGQSYDFYVDGHVRVTYTSIV</sequence>
<evidence type="ECO:0000313" key="1">
    <source>
        <dbReference type="EMBL" id="KAF5206241.1"/>
    </source>
</evidence>
<organism evidence="1 2">
    <name type="scientific">Thalictrum thalictroides</name>
    <name type="common">Rue-anemone</name>
    <name type="synonym">Anemone thalictroides</name>
    <dbReference type="NCBI Taxonomy" id="46969"/>
    <lineage>
        <taxon>Eukaryota</taxon>
        <taxon>Viridiplantae</taxon>
        <taxon>Streptophyta</taxon>
        <taxon>Embryophyta</taxon>
        <taxon>Tracheophyta</taxon>
        <taxon>Spermatophyta</taxon>
        <taxon>Magnoliopsida</taxon>
        <taxon>Ranunculales</taxon>
        <taxon>Ranunculaceae</taxon>
        <taxon>Thalictroideae</taxon>
        <taxon>Thalictrum</taxon>
    </lineage>
</organism>
<protein>
    <submittedName>
        <fullName evidence="1">Coat protein</fullName>
    </submittedName>
</protein>
<evidence type="ECO:0000313" key="2">
    <source>
        <dbReference type="Proteomes" id="UP000554482"/>
    </source>
</evidence>
<accession>A0A7J6X8X9</accession>
<dbReference type="EMBL" id="JABWDY010003008">
    <property type="protein sequence ID" value="KAF5206241.1"/>
    <property type="molecule type" value="Genomic_DNA"/>
</dbReference>
<dbReference type="InterPro" id="IPR000263">
    <property type="entry name" value="GV_A/BR1_coat"/>
</dbReference>